<evidence type="ECO:0000313" key="2">
    <source>
        <dbReference type="EMBL" id="SEQ86437.1"/>
    </source>
</evidence>
<name>A0A1H9JI16_9PSEU</name>
<evidence type="ECO:0000313" key="3">
    <source>
        <dbReference type="Proteomes" id="UP000199028"/>
    </source>
</evidence>
<keyword evidence="1" id="KW-0472">Membrane</keyword>
<dbReference type="OrthoDB" id="3831424at2"/>
<dbReference type="Proteomes" id="UP000199028">
    <property type="component" value="Unassembled WGS sequence"/>
</dbReference>
<protein>
    <submittedName>
        <fullName evidence="2">Uncharacterized protein</fullName>
    </submittedName>
</protein>
<dbReference type="AlphaFoldDB" id="A0A1H9JI16"/>
<sequence length="395" mass="44707">MTLTDYLAIGAILVAVPATWAGWSMWRTSKRSGGKDRFRDQLQSLRDNQRSLTRRMLAESPEHLKQPGLPVLTKPEWARLIPFDLADVKIEWSDEQLDDIAKFRRRSSKVLAKVHIAPITRYSAALIEIMGLNRLFDGVIYRLVEVELTEDTKRMVFAKASYFADLDTSEVLAFEAQTSRRRPYRRQLRDPFDFRKRVAGLGIDTLTIRRDGDQAGFFLHQRDPKNVVNNASMIGLIPAGEFTPSDVSSEAVSRDLNLWRNIMREYAEEMLGVSDAQGQGGRWIDYASESPYRELEMARATGKLQVKILGLGVDPLPWKTELLTVCVIDAEVFDEVFAPVPARNDEGVIIAGDRRTGLPFDEATVERYCRAHNVSPNTEACLRLAWQHRAALGLG</sequence>
<evidence type="ECO:0000256" key="1">
    <source>
        <dbReference type="SAM" id="Phobius"/>
    </source>
</evidence>
<organism evidence="2 3">
    <name type="scientific">Lentzea flaviverrucosa</name>
    <dbReference type="NCBI Taxonomy" id="200379"/>
    <lineage>
        <taxon>Bacteria</taxon>
        <taxon>Bacillati</taxon>
        <taxon>Actinomycetota</taxon>
        <taxon>Actinomycetes</taxon>
        <taxon>Pseudonocardiales</taxon>
        <taxon>Pseudonocardiaceae</taxon>
        <taxon>Lentzea</taxon>
    </lineage>
</organism>
<keyword evidence="1" id="KW-1133">Transmembrane helix</keyword>
<reference evidence="3" key="1">
    <citation type="submission" date="2016-10" db="EMBL/GenBank/DDBJ databases">
        <authorList>
            <person name="Varghese N."/>
            <person name="Submissions S."/>
        </authorList>
    </citation>
    <scope>NUCLEOTIDE SEQUENCE [LARGE SCALE GENOMIC DNA]</scope>
    <source>
        <strain evidence="3">CGMCC 4.578</strain>
    </source>
</reference>
<keyword evidence="1" id="KW-0812">Transmembrane</keyword>
<dbReference type="RefSeq" id="WP_090064815.1">
    <property type="nucleotide sequence ID" value="NZ_FOFT01000003.1"/>
</dbReference>
<feature type="transmembrane region" description="Helical" evidence="1">
    <location>
        <begin position="6"/>
        <end position="26"/>
    </location>
</feature>
<proteinExistence type="predicted"/>
<gene>
    <name evidence="2" type="ORF">SAMN05216195_103250</name>
</gene>
<keyword evidence="3" id="KW-1185">Reference proteome</keyword>
<accession>A0A1H9JI16</accession>
<dbReference type="EMBL" id="FOFT01000003">
    <property type="protein sequence ID" value="SEQ86437.1"/>
    <property type="molecule type" value="Genomic_DNA"/>
</dbReference>